<sequence length="86" mass="10066">MDYNVWVVISMHMKYIAQLIEETPFAYIFQSGTCPNPVHRKFSKPSVIKSIIFRAWNWAFVGRCLLQGSSRRDMLCSRSGFKTHIH</sequence>
<dbReference type="Proteomes" id="UP001196413">
    <property type="component" value="Unassembled WGS sequence"/>
</dbReference>
<keyword evidence="2" id="KW-1185">Reference proteome</keyword>
<protein>
    <submittedName>
        <fullName evidence="1">Uncharacterized protein</fullName>
    </submittedName>
</protein>
<accession>A0AAD5QZD5</accession>
<dbReference type="AlphaFoldDB" id="A0AAD5QZD5"/>
<dbReference type="EMBL" id="JAHQIW010005646">
    <property type="protein sequence ID" value="KAJ1366691.1"/>
    <property type="molecule type" value="Genomic_DNA"/>
</dbReference>
<comment type="caution">
    <text evidence="1">The sequence shown here is derived from an EMBL/GenBank/DDBJ whole genome shotgun (WGS) entry which is preliminary data.</text>
</comment>
<gene>
    <name evidence="1" type="ORF">KIN20_027435</name>
</gene>
<evidence type="ECO:0000313" key="1">
    <source>
        <dbReference type="EMBL" id="KAJ1366691.1"/>
    </source>
</evidence>
<proteinExistence type="predicted"/>
<evidence type="ECO:0000313" key="2">
    <source>
        <dbReference type="Proteomes" id="UP001196413"/>
    </source>
</evidence>
<organism evidence="1 2">
    <name type="scientific">Parelaphostrongylus tenuis</name>
    <name type="common">Meningeal worm</name>
    <dbReference type="NCBI Taxonomy" id="148309"/>
    <lineage>
        <taxon>Eukaryota</taxon>
        <taxon>Metazoa</taxon>
        <taxon>Ecdysozoa</taxon>
        <taxon>Nematoda</taxon>
        <taxon>Chromadorea</taxon>
        <taxon>Rhabditida</taxon>
        <taxon>Rhabditina</taxon>
        <taxon>Rhabditomorpha</taxon>
        <taxon>Strongyloidea</taxon>
        <taxon>Metastrongylidae</taxon>
        <taxon>Parelaphostrongylus</taxon>
    </lineage>
</organism>
<name>A0AAD5QZD5_PARTN</name>
<reference evidence="1" key="1">
    <citation type="submission" date="2021-06" db="EMBL/GenBank/DDBJ databases">
        <title>Parelaphostrongylus tenuis whole genome reference sequence.</title>
        <authorList>
            <person name="Garwood T.J."/>
            <person name="Larsen P.A."/>
            <person name="Fountain-Jones N.M."/>
            <person name="Garbe J.R."/>
            <person name="Macchietto M.G."/>
            <person name="Kania S.A."/>
            <person name="Gerhold R.W."/>
            <person name="Richards J.E."/>
            <person name="Wolf T.M."/>
        </authorList>
    </citation>
    <scope>NUCLEOTIDE SEQUENCE</scope>
    <source>
        <strain evidence="1">MNPRO001-30</strain>
        <tissue evidence="1">Meninges</tissue>
    </source>
</reference>